<accession>A0A9D4ZIF3</accession>
<evidence type="ECO:0000256" key="5">
    <source>
        <dbReference type="ARBA" id="ARBA00023015"/>
    </source>
</evidence>
<keyword evidence="6" id="KW-0804">Transcription</keyword>
<keyword evidence="3" id="KW-0677">Repeat</keyword>
<keyword evidence="2" id="KW-0479">Metal-binding</keyword>
<comment type="subcellular location">
    <subcellularLocation>
        <location evidence="1">Nucleus</location>
    </subcellularLocation>
</comment>
<dbReference type="GO" id="GO:0009640">
    <property type="term" value="P:photomorphogenesis"/>
    <property type="evidence" value="ECO:0007669"/>
    <property type="project" value="TreeGrafter"/>
</dbReference>
<dbReference type="SMART" id="SM00336">
    <property type="entry name" value="BBOX"/>
    <property type="match status" value="2"/>
</dbReference>
<feature type="domain" description="B box-type" evidence="10">
    <location>
        <begin position="52"/>
        <end position="99"/>
    </location>
</feature>
<dbReference type="GO" id="GO:0005634">
    <property type="term" value="C:nucleus"/>
    <property type="evidence" value="ECO:0007669"/>
    <property type="project" value="UniProtKB-SubCell"/>
</dbReference>
<evidence type="ECO:0000256" key="6">
    <source>
        <dbReference type="ARBA" id="ARBA00023163"/>
    </source>
</evidence>
<protein>
    <recommendedName>
        <fullName evidence="10">B box-type domain-containing protein</fullName>
    </recommendedName>
</protein>
<evidence type="ECO:0000256" key="7">
    <source>
        <dbReference type="ARBA" id="ARBA00023242"/>
    </source>
</evidence>
<organism evidence="11 12">
    <name type="scientific">Adiantum capillus-veneris</name>
    <name type="common">Maidenhair fern</name>
    <dbReference type="NCBI Taxonomy" id="13818"/>
    <lineage>
        <taxon>Eukaryota</taxon>
        <taxon>Viridiplantae</taxon>
        <taxon>Streptophyta</taxon>
        <taxon>Embryophyta</taxon>
        <taxon>Tracheophyta</taxon>
        <taxon>Polypodiopsida</taxon>
        <taxon>Polypodiidae</taxon>
        <taxon>Polypodiales</taxon>
        <taxon>Pteridineae</taxon>
        <taxon>Pteridaceae</taxon>
        <taxon>Vittarioideae</taxon>
        <taxon>Adiantum</taxon>
    </lineage>
</organism>
<feature type="region of interest" description="Disordered" evidence="9">
    <location>
        <begin position="424"/>
        <end position="454"/>
    </location>
</feature>
<dbReference type="Proteomes" id="UP000886520">
    <property type="component" value="Chromosome 10"/>
</dbReference>
<evidence type="ECO:0000256" key="3">
    <source>
        <dbReference type="ARBA" id="ARBA00022737"/>
    </source>
</evidence>
<evidence type="ECO:0000256" key="9">
    <source>
        <dbReference type="SAM" id="MobiDB-lite"/>
    </source>
</evidence>
<comment type="caution">
    <text evidence="11">The sequence shown here is derived from an EMBL/GenBank/DDBJ whole genome shotgun (WGS) entry which is preliminary data.</text>
</comment>
<evidence type="ECO:0000259" key="10">
    <source>
        <dbReference type="PROSITE" id="PS50119"/>
    </source>
</evidence>
<dbReference type="Pfam" id="PF00643">
    <property type="entry name" value="zf-B_box"/>
    <property type="match status" value="1"/>
</dbReference>
<dbReference type="CDD" id="cd19821">
    <property type="entry name" value="Bbox1_BBX-like"/>
    <property type="match status" value="2"/>
</dbReference>
<dbReference type="Gene3D" id="3.30.160.60">
    <property type="entry name" value="Classic Zinc Finger"/>
    <property type="match status" value="1"/>
</dbReference>
<keyword evidence="7" id="KW-0539">Nucleus</keyword>
<evidence type="ECO:0000256" key="2">
    <source>
        <dbReference type="ARBA" id="ARBA00022723"/>
    </source>
</evidence>
<keyword evidence="5" id="KW-0805">Transcription regulation</keyword>
<dbReference type="AlphaFoldDB" id="A0A9D4ZIF3"/>
<evidence type="ECO:0000313" key="12">
    <source>
        <dbReference type="Proteomes" id="UP000886520"/>
    </source>
</evidence>
<keyword evidence="4" id="KW-0862">Zinc</keyword>
<dbReference type="InterPro" id="IPR000315">
    <property type="entry name" value="Znf_B-box"/>
</dbReference>
<reference evidence="11" key="1">
    <citation type="submission" date="2021-01" db="EMBL/GenBank/DDBJ databases">
        <title>Adiantum capillus-veneris genome.</title>
        <authorList>
            <person name="Fang Y."/>
            <person name="Liao Q."/>
        </authorList>
    </citation>
    <scope>NUCLEOTIDE SEQUENCE</scope>
    <source>
        <strain evidence="11">H3</strain>
        <tissue evidence="11">Leaf</tissue>
    </source>
</reference>
<dbReference type="EMBL" id="JABFUD020000010">
    <property type="protein sequence ID" value="KAI5074111.1"/>
    <property type="molecule type" value="Genomic_DNA"/>
</dbReference>
<dbReference type="GO" id="GO:0006355">
    <property type="term" value="P:regulation of DNA-templated transcription"/>
    <property type="evidence" value="ECO:0007669"/>
    <property type="project" value="TreeGrafter"/>
</dbReference>
<dbReference type="PANTHER" id="PTHR31832:SF63">
    <property type="entry name" value="B-BOX ZINC FINGER PROTEIN 23"/>
    <property type="match status" value="1"/>
</dbReference>
<proteinExistence type="predicted"/>
<keyword evidence="12" id="KW-1185">Reference proteome</keyword>
<evidence type="ECO:0000313" key="11">
    <source>
        <dbReference type="EMBL" id="KAI5074111.1"/>
    </source>
</evidence>
<evidence type="ECO:0000256" key="1">
    <source>
        <dbReference type="ARBA" id="ARBA00004123"/>
    </source>
</evidence>
<keyword evidence="8" id="KW-0863">Zinc-finger</keyword>
<feature type="region of interest" description="Disordered" evidence="9">
    <location>
        <begin position="153"/>
        <end position="176"/>
    </location>
</feature>
<feature type="region of interest" description="Disordered" evidence="9">
    <location>
        <begin position="257"/>
        <end position="280"/>
    </location>
</feature>
<evidence type="ECO:0000256" key="8">
    <source>
        <dbReference type="PROSITE-ProRule" id="PRU00024"/>
    </source>
</evidence>
<gene>
    <name evidence="11" type="ORF">GOP47_0010072</name>
</gene>
<feature type="domain" description="B box-type" evidence="10">
    <location>
        <begin position="1"/>
        <end position="47"/>
    </location>
</feature>
<sequence>MKLLCDVCENAVACTVCCADEAALCSACDSQVHAANKLASKHQRVPLIPDTSEPATCDICQERPSFFFCVEDRALLCRDCDLSVHSANALAAKHRRILLVGITVGMSPPQETSSALTVEKHMPATTYTSSSKENNDFALKNSAVQDFVSAVESRSKDNGGMGKKGPVNKLPPSPQKVSNKTLSLALAPINAKSVRVYTRTKEGSLRMASNNDHRKAAPPANTQLNSTTISIQRISEGHRAPFVAPVLSSIRSSLLREEANSKNPNNSSSRHRTNDYYSNSDSVMMDLDASSPVGDGSISDYLNSDASGWRLDELLSDLVGACDSAGRTLSPPKESNIPGFGLHEEHPWFAELDFLEEHELSPSQEESVALVPQMPSPPTHSGLGVSRGPGKPKCPAADQPWAFDYLFTGPDDNTNEFSVVPDVCGRRSLPASPTSPPRGNVKKKRKYWLNAANG</sequence>
<name>A0A9D4ZIF3_ADICA</name>
<dbReference type="GO" id="GO:0008270">
    <property type="term" value="F:zinc ion binding"/>
    <property type="evidence" value="ECO:0007669"/>
    <property type="project" value="UniProtKB-KW"/>
</dbReference>
<dbReference type="InterPro" id="IPR051979">
    <property type="entry name" value="B-box_zinc_finger"/>
</dbReference>
<dbReference type="PANTHER" id="PTHR31832">
    <property type="entry name" value="B-BOX ZINC FINGER PROTEIN 22"/>
    <property type="match status" value="1"/>
</dbReference>
<dbReference type="InterPro" id="IPR049808">
    <property type="entry name" value="CONSTANS-like_Bbox1"/>
</dbReference>
<dbReference type="OrthoDB" id="153872at2759"/>
<dbReference type="PROSITE" id="PS50119">
    <property type="entry name" value="ZF_BBOX"/>
    <property type="match status" value="2"/>
</dbReference>
<evidence type="ECO:0000256" key="4">
    <source>
        <dbReference type="ARBA" id="ARBA00022833"/>
    </source>
</evidence>